<gene>
    <name evidence="20" type="ORF">CCUS01_07941</name>
</gene>
<dbReference type="EMBL" id="MPDP01000264">
    <property type="protein sequence ID" value="KAK1464694.1"/>
    <property type="molecule type" value="Genomic_DNA"/>
</dbReference>
<comment type="cofactor">
    <cofactor evidence="2">
        <name>heme b</name>
        <dbReference type="ChEBI" id="CHEBI:60344"/>
    </cofactor>
</comment>
<comment type="caution">
    <text evidence="20">The sequence shown here is derived from an EMBL/GenBank/DDBJ whole genome shotgun (WGS) entry which is preliminary data.</text>
</comment>
<comment type="cofactor">
    <cofactor evidence="1">
        <name>FMN</name>
        <dbReference type="ChEBI" id="CHEBI:58210"/>
    </cofactor>
</comment>
<dbReference type="Pfam" id="PF00173">
    <property type="entry name" value="Cyt-b5"/>
    <property type="match status" value="1"/>
</dbReference>
<comment type="similarity">
    <text evidence="13">In the C-terminal section; belongs to the FMN-dependent alpha-hydroxy acid dehydrogenase family.</text>
</comment>
<evidence type="ECO:0000256" key="6">
    <source>
        <dbReference type="ARBA" id="ARBA00022630"/>
    </source>
</evidence>
<evidence type="ECO:0000259" key="19">
    <source>
        <dbReference type="PROSITE" id="PS51349"/>
    </source>
</evidence>
<dbReference type="Pfam" id="PF13875">
    <property type="entry name" value="DUF4202"/>
    <property type="match status" value="1"/>
</dbReference>
<dbReference type="EC" id="1.1.2.3" evidence="15"/>
<evidence type="ECO:0000256" key="16">
    <source>
        <dbReference type="ARBA" id="ARBA00068515"/>
    </source>
</evidence>
<evidence type="ECO:0000256" key="1">
    <source>
        <dbReference type="ARBA" id="ARBA00001917"/>
    </source>
</evidence>
<dbReference type="InterPro" id="IPR025255">
    <property type="entry name" value="DUF4202"/>
</dbReference>
<evidence type="ECO:0000256" key="13">
    <source>
        <dbReference type="ARBA" id="ARBA00061137"/>
    </source>
</evidence>
<dbReference type="GO" id="GO:0020037">
    <property type="term" value="F:heme binding"/>
    <property type="evidence" value="ECO:0007669"/>
    <property type="project" value="InterPro"/>
</dbReference>
<dbReference type="PROSITE" id="PS50255">
    <property type="entry name" value="CYTOCHROME_B5_2"/>
    <property type="match status" value="1"/>
</dbReference>
<evidence type="ECO:0000256" key="3">
    <source>
        <dbReference type="ARBA" id="ARBA00004569"/>
    </source>
</evidence>
<keyword evidence="11" id="KW-0496">Mitochondrion</keyword>
<evidence type="ECO:0000256" key="17">
    <source>
        <dbReference type="SAM" id="MobiDB-lite"/>
    </source>
</evidence>
<evidence type="ECO:0000256" key="10">
    <source>
        <dbReference type="ARBA" id="ARBA00023004"/>
    </source>
</evidence>
<organism evidence="20 21">
    <name type="scientific">Colletotrichum cuscutae</name>
    <dbReference type="NCBI Taxonomy" id="1209917"/>
    <lineage>
        <taxon>Eukaryota</taxon>
        <taxon>Fungi</taxon>
        <taxon>Dikarya</taxon>
        <taxon>Ascomycota</taxon>
        <taxon>Pezizomycotina</taxon>
        <taxon>Sordariomycetes</taxon>
        <taxon>Hypocreomycetidae</taxon>
        <taxon>Glomerellales</taxon>
        <taxon>Glomerellaceae</taxon>
        <taxon>Colletotrichum</taxon>
        <taxon>Colletotrichum acutatum species complex</taxon>
    </lineage>
</organism>
<protein>
    <recommendedName>
        <fullName evidence="16">L-lactate dehydrogenase (cytochrome)</fullName>
        <ecNumber evidence="15">1.1.2.3</ecNumber>
    </recommendedName>
</protein>
<evidence type="ECO:0000256" key="11">
    <source>
        <dbReference type="ARBA" id="ARBA00023128"/>
    </source>
</evidence>
<dbReference type="InterPro" id="IPR001199">
    <property type="entry name" value="Cyt_B5-like_heme/steroid-bd"/>
</dbReference>
<dbReference type="GO" id="GO:0005758">
    <property type="term" value="C:mitochondrial intermembrane space"/>
    <property type="evidence" value="ECO:0007669"/>
    <property type="project" value="UniProtKB-SubCell"/>
</dbReference>
<feature type="region of interest" description="Disordered" evidence="17">
    <location>
        <begin position="250"/>
        <end position="286"/>
    </location>
</feature>
<proteinExistence type="inferred from homology"/>
<evidence type="ECO:0000256" key="8">
    <source>
        <dbReference type="ARBA" id="ARBA00022723"/>
    </source>
</evidence>
<dbReference type="InterPro" id="IPR018506">
    <property type="entry name" value="Cyt_B5_heme-BS"/>
</dbReference>
<keyword evidence="7" id="KW-0288">FMN</keyword>
<dbReference type="GO" id="GO:0004460">
    <property type="term" value="F:L-lactate dehydrogenase (cytochrome) activity"/>
    <property type="evidence" value="ECO:0007669"/>
    <property type="project" value="UniProtKB-EC"/>
</dbReference>
<keyword evidence="6" id="KW-0285">Flavoprotein</keyword>
<reference evidence="20" key="1">
    <citation type="submission" date="2016-11" db="EMBL/GenBank/DDBJ databases">
        <title>The genome sequence of Colletotrichum cuscutae.</title>
        <authorList>
            <person name="Baroncelli R."/>
        </authorList>
    </citation>
    <scope>NUCLEOTIDE SEQUENCE</scope>
    <source>
        <strain evidence="20">IMI 304802</strain>
    </source>
</reference>
<evidence type="ECO:0000256" key="4">
    <source>
        <dbReference type="ARBA" id="ARBA00011881"/>
    </source>
</evidence>
<dbReference type="InterPro" id="IPR037396">
    <property type="entry name" value="FMN_HAD"/>
</dbReference>
<dbReference type="CDD" id="cd02922">
    <property type="entry name" value="FCB2_FMN"/>
    <property type="match status" value="1"/>
</dbReference>
<evidence type="ECO:0000259" key="18">
    <source>
        <dbReference type="PROSITE" id="PS50255"/>
    </source>
</evidence>
<dbReference type="Proteomes" id="UP001239213">
    <property type="component" value="Unassembled WGS sequence"/>
</dbReference>
<dbReference type="PANTHER" id="PTHR10578">
    <property type="entry name" value="S -2-HYDROXY-ACID OXIDASE-RELATED"/>
    <property type="match status" value="1"/>
</dbReference>
<dbReference type="InterPro" id="IPR036400">
    <property type="entry name" value="Cyt_B5-like_heme/steroid_sf"/>
</dbReference>
<evidence type="ECO:0000256" key="7">
    <source>
        <dbReference type="ARBA" id="ARBA00022643"/>
    </source>
</evidence>
<dbReference type="AlphaFoldDB" id="A0AAI9UUD6"/>
<name>A0AAI9UUD6_9PEZI</name>
<dbReference type="PROSITE" id="PS00191">
    <property type="entry name" value="CYTOCHROME_B5_1"/>
    <property type="match status" value="1"/>
</dbReference>
<dbReference type="SUPFAM" id="SSF55856">
    <property type="entry name" value="Cytochrome b5-like heme/steroid binding domain"/>
    <property type="match status" value="1"/>
</dbReference>
<keyword evidence="10" id="KW-0408">Iron</keyword>
<dbReference type="SUPFAM" id="SSF51395">
    <property type="entry name" value="FMN-linked oxidoreductases"/>
    <property type="match status" value="1"/>
</dbReference>
<keyword evidence="5" id="KW-0349">Heme</keyword>
<comment type="subcellular location">
    <subcellularLocation>
        <location evidence="3">Mitochondrion intermembrane space</location>
    </subcellularLocation>
</comment>
<sequence length="845" mass="92617">MAASSSLPDLPPNYLKALELIDEAHKQDPRPSSVESVPFELHYAQKMTRWLAVRSPAAPPVLQLACRAQHFRRWEIPRNTYPMTRPGYLTWRAKLKSQAAAQVAELLASSPDIQPAIPQEDVDRVAALIRKENLSKDEETQVLEDVACLVFLDDHFDDFESKEEVDEDKIIGILRKTWAKMSEEGHALALKMNHSERALSLIGKALAGDDELYIRASLASERISPRALRVQSTPACMGGGHHPRAFARVASKGKPGEDGTLQPHRPEGSSRRNTARNRLPPSVPGHVRLRLGARPATTYKDGDASLHLSTSSLSLTPFFYPSHLYSYDKNMPPLTLTPAEVSKHNRLDDLWLAIDGAVYDFTDFVREHPGGIAVILKCAGKDATEVYSEVHGPNLVKSTIPTSHHKGVLPPGAIMAKPQPHKWPQQQQQQQHRDPSQKQDSQTPPTPPTMPSKPPLTTLISAHDFESAASTSFSPKAWAFVSSAATDLFTKTRNATLYSQIALRPRVLVDVAAVSTATTMLSHPMRAPIFCPPTAMARLVHPEGEKELGRACKSAGVPQCVSVSASFPLEDILAAQREHEPATPYDVPVFFQLYVDKNRANSERLLRSAQAQGVKALFLTIDAPIPGKREADERVASDESLGSPISGARAVNDAKGGALGRIMGSYIDASVSWSDIAWLRRTVPGLPIVLKGVQTWMDAERAVEAGVEAIVLSNHGGRSLDTSPATIMVLLELQKNCPHVFDRVEVYVDGGISRGTDIFKALCLGAKAVGVGRGLLYGLNYGAEGVERYIEILRDELETTMKMCGVTNLNQVHPGFLNTLAVDHLIPGRHDNPNTPWRRNLHSKL</sequence>
<feature type="compositionally biased region" description="Pro residues" evidence="17">
    <location>
        <begin position="444"/>
        <end position="454"/>
    </location>
</feature>
<comment type="subunit">
    <text evidence="4">Homotetramer.</text>
</comment>
<dbReference type="GO" id="GO:0046872">
    <property type="term" value="F:metal ion binding"/>
    <property type="evidence" value="ECO:0007669"/>
    <property type="project" value="UniProtKB-KW"/>
</dbReference>
<evidence type="ECO:0000256" key="5">
    <source>
        <dbReference type="ARBA" id="ARBA00022617"/>
    </source>
</evidence>
<dbReference type="FunFam" id="3.20.20.70:FF:000062">
    <property type="entry name" value="Cytochrome b2, mitochondrial, putative"/>
    <property type="match status" value="1"/>
</dbReference>
<dbReference type="InterPro" id="IPR013785">
    <property type="entry name" value="Aldolase_TIM"/>
</dbReference>
<evidence type="ECO:0000313" key="21">
    <source>
        <dbReference type="Proteomes" id="UP001239213"/>
    </source>
</evidence>
<evidence type="ECO:0000256" key="15">
    <source>
        <dbReference type="ARBA" id="ARBA00066458"/>
    </source>
</evidence>
<comment type="similarity">
    <text evidence="14">In the N-terminal section; belongs to the cytochrome b5 family.</text>
</comment>
<comment type="catalytic activity">
    <reaction evidence="12">
        <text>(S)-lactate + 2 Fe(III)-[cytochrome c] = 2 Fe(II)-[cytochrome c] + pyruvate + 2 H(+)</text>
        <dbReference type="Rhea" id="RHEA:19909"/>
        <dbReference type="Rhea" id="RHEA-COMP:10350"/>
        <dbReference type="Rhea" id="RHEA-COMP:14399"/>
        <dbReference type="ChEBI" id="CHEBI:15361"/>
        <dbReference type="ChEBI" id="CHEBI:15378"/>
        <dbReference type="ChEBI" id="CHEBI:16651"/>
        <dbReference type="ChEBI" id="CHEBI:29033"/>
        <dbReference type="ChEBI" id="CHEBI:29034"/>
        <dbReference type="EC" id="1.1.2.3"/>
    </reaction>
    <physiologicalReaction direction="left-to-right" evidence="12">
        <dbReference type="Rhea" id="RHEA:19910"/>
    </physiologicalReaction>
</comment>
<accession>A0AAI9UUD6</accession>
<evidence type="ECO:0000256" key="12">
    <source>
        <dbReference type="ARBA" id="ARBA00052399"/>
    </source>
</evidence>
<feature type="domain" description="FMN hydroxy acid dehydrogenase" evidence="19">
    <location>
        <begin position="454"/>
        <end position="822"/>
    </location>
</feature>
<evidence type="ECO:0000256" key="9">
    <source>
        <dbReference type="ARBA" id="ARBA00023002"/>
    </source>
</evidence>
<dbReference type="PROSITE" id="PS51349">
    <property type="entry name" value="FMN_HYDROXY_ACID_DH_2"/>
    <property type="match status" value="1"/>
</dbReference>
<evidence type="ECO:0000313" key="20">
    <source>
        <dbReference type="EMBL" id="KAK1464694.1"/>
    </source>
</evidence>
<dbReference type="Gene3D" id="3.10.120.10">
    <property type="entry name" value="Cytochrome b5-like heme/steroid binding domain"/>
    <property type="match status" value="1"/>
</dbReference>
<feature type="domain" description="Cytochrome b5 heme-binding" evidence="18">
    <location>
        <begin position="333"/>
        <end position="410"/>
    </location>
</feature>
<feature type="region of interest" description="Disordered" evidence="17">
    <location>
        <begin position="395"/>
        <end position="457"/>
    </location>
</feature>
<evidence type="ECO:0000256" key="14">
    <source>
        <dbReference type="ARBA" id="ARBA00061589"/>
    </source>
</evidence>
<keyword evidence="8" id="KW-0479">Metal-binding</keyword>
<dbReference type="InterPro" id="IPR037458">
    <property type="entry name" value="L-MDH/L-LDH_FMN-bd"/>
</dbReference>
<dbReference type="Pfam" id="PF01070">
    <property type="entry name" value="FMN_dh"/>
    <property type="match status" value="1"/>
</dbReference>
<keyword evidence="21" id="KW-1185">Reference proteome</keyword>
<dbReference type="SMART" id="SM01117">
    <property type="entry name" value="Cyt-b5"/>
    <property type="match status" value="1"/>
</dbReference>
<dbReference type="InterPro" id="IPR000262">
    <property type="entry name" value="FMN-dep_DH"/>
</dbReference>
<evidence type="ECO:0000256" key="2">
    <source>
        <dbReference type="ARBA" id="ARBA00001970"/>
    </source>
</evidence>
<dbReference type="PANTHER" id="PTHR10578:SF104">
    <property type="entry name" value="CYTOCHROME B2, MITOCHONDRIAL-RELATED"/>
    <property type="match status" value="1"/>
</dbReference>
<dbReference type="Gene3D" id="3.20.20.70">
    <property type="entry name" value="Aldolase class I"/>
    <property type="match status" value="1"/>
</dbReference>
<keyword evidence="9" id="KW-0560">Oxidoreductase</keyword>